<dbReference type="GO" id="GO:0004252">
    <property type="term" value="F:serine-type endopeptidase activity"/>
    <property type="evidence" value="ECO:0007669"/>
    <property type="project" value="InterPro"/>
</dbReference>
<dbReference type="SUPFAM" id="SSF52096">
    <property type="entry name" value="ClpP/crotonase"/>
    <property type="match status" value="1"/>
</dbReference>
<accession>A0A5E8CIB4</accession>
<sequence>MKKNYKTYLGVFVLLTTNFIKRQTSRDLLSNVNKLEKNHIYFYNYITTKNCLKLNKEINIAAKYLMSNPENFREQDKYIYIHINSYGGDILSALSTVDTIINCPIPVVSIIEGGAASAATLLSIVADYRMITSNGFMLIHELRSGMWGKLEYLEDKMMNLDLFMTTIKDIYKKNSKLNNRELDLILKRDIWWDAEKCLKEGLIDEIIENKKLYKINKKNINL</sequence>
<dbReference type="AlphaFoldDB" id="A0A5E8CIB4"/>
<dbReference type="PRINTS" id="PR00127">
    <property type="entry name" value="CLPPROTEASEP"/>
</dbReference>
<dbReference type="Gene3D" id="3.90.226.10">
    <property type="entry name" value="2-enoyl-CoA Hydratase, Chain A, domain 1"/>
    <property type="match status" value="1"/>
</dbReference>
<dbReference type="PANTHER" id="PTHR10381:SF11">
    <property type="entry name" value="ATP-DEPENDENT CLP PROTEASE PROTEOLYTIC SUBUNIT, MITOCHONDRIAL"/>
    <property type="match status" value="1"/>
</dbReference>
<dbReference type="InterPro" id="IPR029045">
    <property type="entry name" value="ClpP/crotonase-like_dom_sf"/>
</dbReference>
<evidence type="ECO:0000313" key="2">
    <source>
        <dbReference type="EMBL" id="VVU95108.1"/>
    </source>
</evidence>
<evidence type="ECO:0000256" key="1">
    <source>
        <dbReference type="ARBA" id="ARBA00007039"/>
    </source>
</evidence>
<dbReference type="GO" id="GO:0009368">
    <property type="term" value="C:endopeptidase Clp complex"/>
    <property type="evidence" value="ECO:0007669"/>
    <property type="project" value="TreeGrafter"/>
</dbReference>
<dbReference type="InterPro" id="IPR001907">
    <property type="entry name" value="ClpP"/>
</dbReference>
<dbReference type="EMBL" id="CABVLZ010000003">
    <property type="protein sequence ID" value="VVU95108.1"/>
    <property type="molecule type" value="Genomic_DNA"/>
</dbReference>
<reference evidence="2" key="1">
    <citation type="submission" date="2019-09" db="EMBL/GenBank/DDBJ databases">
        <authorList>
            <person name="Needham M D."/>
        </authorList>
    </citation>
    <scope>NUCLEOTIDE SEQUENCE</scope>
</reference>
<protein>
    <submittedName>
        <fullName evidence="2">Clp protease</fullName>
    </submittedName>
</protein>
<comment type="similarity">
    <text evidence="1">Belongs to the peptidase S14 family.</text>
</comment>
<dbReference type="PANTHER" id="PTHR10381">
    <property type="entry name" value="ATP-DEPENDENT CLP PROTEASE PROTEOLYTIC SUBUNIT"/>
    <property type="match status" value="1"/>
</dbReference>
<proteinExistence type="inferred from homology"/>
<dbReference type="GO" id="GO:0004176">
    <property type="term" value="F:ATP-dependent peptidase activity"/>
    <property type="evidence" value="ECO:0007669"/>
    <property type="project" value="InterPro"/>
</dbReference>
<dbReference type="InterPro" id="IPR023562">
    <property type="entry name" value="ClpP/TepA"/>
</dbReference>
<gene>
    <name evidence="2" type="ORF">CPAV1605_833</name>
</gene>
<dbReference type="GO" id="GO:0051117">
    <property type="term" value="F:ATPase binding"/>
    <property type="evidence" value="ECO:0007669"/>
    <property type="project" value="TreeGrafter"/>
</dbReference>
<dbReference type="Pfam" id="PF00574">
    <property type="entry name" value="CLP_protease"/>
    <property type="match status" value="1"/>
</dbReference>
<keyword evidence="2" id="KW-0378">Hydrolase</keyword>
<dbReference type="GO" id="GO:0006515">
    <property type="term" value="P:protein quality control for misfolded or incompletely synthesized proteins"/>
    <property type="evidence" value="ECO:0007669"/>
    <property type="project" value="TreeGrafter"/>
</dbReference>
<name>A0A5E8CIB4_9ZZZZ</name>
<keyword evidence="2" id="KW-0645">Protease</keyword>
<organism evidence="2">
    <name type="scientific">seawater metagenome</name>
    <dbReference type="NCBI Taxonomy" id="1561972"/>
    <lineage>
        <taxon>unclassified sequences</taxon>
        <taxon>metagenomes</taxon>
        <taxon>ecological metagenomes</taxon>
    </lineage>
</organism>